<dbReference type="PANTHER" id="PTHR28027:SF1">
    <property type="entry name" value="CAMP INDEPENDENT REGULATORY PROTEIN (AFU_ORTHOLOGUE AFUA_3G09640)"/>
    <property type="match status" value="1"/>
</dbReference>
<dbReference type="PANTHER" id="PTHR28027">
    <property type="entry name" value="TRANSCRIPTIONAL REGULATOR MIT1"/>
    <property type="match status" value="1"/>
</dbReference>
<name>A0A9P5Y4B3_9AGAR</name>
<feature type="region of interest" description="Disordered" evidence="1">
    <location>
        <begin position="229"/>
        <end position="270"/>
    </location>
</feature>
<feature type="region of interest" description="Disordered" evidence="1">
    <location>
        <begin position="171"/>
        <end position="190"/>
    </location>
</feature>
<organism evidence="2 3">
    <name type="scientific">Collybia nuda</name>
    <dbReference type="NCBI Taxonomy" id="64659"/>
    <lineage>
        <taxon>Eukaryota</taxon>
        <taxon>Fungi</taxon>
        <taxon>Dikarya</taxon>
        <taxon>Basidiomycota</taxon>
        <taxon>Agaricomycotina</taxon>
        <taxon>Agaricomycetes</taxon>
        <taxon>Agaricomycetidae</taxon>
        <taxon>Agaricales</taxon>
        <taxon>Tricholomatineae</taxon>
        <taxon>Clitocybaceae</taxon>
        <taxon>Collybia</taxon>
    </lineage>
</organism>
<dbReference type="Pfam" id="PF09729">
    <property type="entry name" value="Gti1_Pac2"/>
    <property type="match status" value="1"/>
</dbReference>
<dbReference type="AlphaFoldDB" id="A0A9P5Y4B3"/>
<dbReference type="EMBL" id="MU150272">
    <property type="protein sequence ID" value="KAF9462439.1"/>
    <property type="molecule type" value="Genomic_DNA"/>
</dbReference>
<accession>A0A9P5Y4B3</accession>
<evidence type="ECO:0000313" key="2">
    <source>
        <dbReference type="EMBL" id="KAF9462439.1"/>
    </source>
</evidence>
<dbReference type="Proteomes" id="UP000807353">
    <property type="component" value="Unassembled WGS sequence"/>
</dbReference>
<comment type="caution">
    <text evidence="2">The sequence shown here is derived from an EMBL/GenBank/DDBJ whole genome shotgun (WGS) entry which is preliminary data.</text>
</comment>
<dbReference type="OrthoDB" id="5572844at2759"/>
<dbReference type="GO" id="GO:0003677">
    <property type="term" value="F:DNA binding"/>
    <property type="evidence" value="ECO:0007669"/>
    <property type="project" value="TreeGrafter"/>
</dbReference>
<dbReference type="InterPro" id="IPR018608">
    <property type="entry name" value="Gti1/Pac2"/>
</dbReference>
<protein>
    <submittedName>
        <fullName evidence="2">Gti1/Pac2 family-domain-containing protein</fullName>
    </submittedName>
</protein>
<evidence type="ECO:0000256" key="1">
    <source>
        <dbReference type="SAM" id="MobiDB-lite"/>
    </source>
</evidence>
<sequence>MQRATCTGIRIRSPADARIIFHAVLLNILPMVTRRLDNEERGLISPGSVYVWEERGPHAELTGVGIERWTDGIRWGPSRVREGFLFYHEKNETHSQHMYSGGPYDTPSSSSHDYSRSVLIKQTYTVYVETPSGQRKWHLIAYFTEESIDRLRSVDDFPRLASLSVPHGKYKSARSAKGRPDHIFNPEPDSPEFPRLEYIPYAPSRTGSNTPLLGQPSPHYTVTRISAPQFNQYPSSTRSSSSSVSSDDGPGSLAPLAYLQNMPPPRRHPIDEKTLKLFSSSRML</sequence>
<reference evidence="2" key="1">
    <citation type="submission" date="2020-11" db="EMBL/GenBank/DDBJ databases">
        <authorList>
            <consortium name="DOE Joint Genome Institute"/>
            <person name="Ahrendt S."/>
            <person name="Riley R."/>
            <person name="Andreopoulos W."/>
            <person name="Labutti K."/>
            <person name="Pangilinan J."/>
            <person name="Ruiz-Duenas F.J."/>
            <person name="Barrasa J.M."/>
            <person name="Sanchez-Garcia M."/>
            <person name="Camarero S."/>
            <person name="Miyauchi S."/>
            <person name="Serrano A."/>
            <person name="Linde D."/>
            <person name="Babiker R."/>
            <person name="Drula E."/>
            <person name="Ayuso-Fernandez I."/>
            <person name="Pacheco R."/>
            <person name="Padilla G."/>
            <person name="Ferreira P."/>
            <person name="Barriuso J."/>
            <person name="Kellner H."/>
            <person name="Castanera R."/>
            <person name="Alfaro M."/>
            <person name="Ramirez L."/>
            <person name="Pisabarro A.G."/>
            <person name="Kuo A."/>
            <person name="Tritt A."/>
            <person name="Lipzen A."/>
            <person name="He G."/>
            <person name="Yan M."/>
            <person name="Ng V."/>
            <person name="Cullen D."/>
            <person name="Martin F."/>
            <person name="Rosso M.-N."/>
            <person name="Henrissat B."/>
            <person name="Hibbett D."/>
            <person name="Martinez A.T."/>
            <person name="Grigoriev I.V."/>
        </authorList>
    </citation>
    <scope>NUCLEOTIDE SEQUENCE</scope>
    <source>
        <strain evidence="2">CBS 247.69</strain>
    </source>
</reference>
<feature type="compositionally biased region" description="Low complexity" evidence="1">
    <location>
        <begin position="235"/>
        <end position="246"/>
    </location>
</feature>
<evidence type="ECO:0000313" key="3">
    <source>
        <dbReference type="Proteomes" id="UP000807353"/>
    </source>
</evidence>
<proteinExistence type="predicted"/>
<keyword evidence="3" id="KW-1185">Reference proteome</keyword>
<gene>
    <name evidence="2" type="ORF">BDZ94DRAFT_1261365</name>
</gene>